<evidence type="ECO:0000313" key="3">
    <source>
        <dbReference type="EMBL" id="NDV86344.1"/>
    </source>
</evidence>
<evidence type="ECO:0000259" key="2">
    <source>
        <dbReference type="Pfam" id="PF00561"/>
    </source>
</evidence>
<organism evidence="3 4">
    <name type="scientific">Aurantimonas aggregata</name>
    <dbReference type="NCBI Taxonomy" id="2047720"/>
    <lineage>
        <taxon>Bacteria</taxon>
        <taxon>Pseudomonadati</taxon>
        <taxon>Pseudomonadota</taxon>
        <taxon>Alphaproteobacteria</taxon>
        <taxon>Hyphomicrobiales</taxon>
        <taxon>Aurantimonadaceae</taxon>
        <taxon>Aurantimonas</taxon>
    </lineage>
</organism>
<dbReference type="InterPro" id="IPR029058">
    <property type="entry name" value="AB_hydrolase_fold"/>
</dbReference>
<dbReference type="GO" id="GO:0016787">
    <property type="term" value="F:hydrolase activity"/>
    <property type="evidence" value="ECO:0007669"/>
    <property type="project" value="UniProtKB-KW"/>
</dbReference>
<dbReference type="PANTHER" id="PTHR43329">
    <property type="entry name" value="EPOXIDE HYDROLASE"/>
    <property type="match status" value="1"/>
</dbReference>
<keyword evidence="4" id="KW-1185">Reference proteome</keyword>
<gene>
    <name evidence="3" type="ORF">GTW51_06480</name>
</gene>
<dbReference type="Gene3D" id="3.40.50.1820">
    <property type="entry name" value="alpha/beta hydrolase"/>
    <property type="match status" value="1"/>
</dbReference>
<dbReference type="PRINTS" id="PR00412">
    <property type="entry name" value="EPOXHYDRLASE"/>
</dbReference>
<dbReference type="SUPFAM" id="SSF53474">
    <property type="entry name" value="alpha/beta-Hydrolases"/>
    <property type="match status" value="1"/>
</dbReference>
<name>A0A6L9MEP0_9HYPH</name>
<protein>
    <submittedName>
        <fullName evidence="3">Alpha/beta fold hydrolase</fullName>
    </submittedName>
</protein>
<accession>A0A6L9MEP0</accession>
<comment type="caution">
    <text evidence="3">The sequence shown here is derived from an EMBL/GenBank/DDBJ whole genome shotgun (WGS) entry which is preliminary data.</text>
</comment>
<dbReference type="InterPro" id="IPR000073">
    <property type="entry name" value="AB_hydrolase_1"/>
</dbReference>
<dbReference type="InterPro" id="IPR000639">
    <property type="entry name" value="Epox_hydrolase-like"/>
</dbReference>
<dbReference type="AlphaFoldDB" id="A0A6L9MEP0"/>
<keyword evidence="1 3" id="KW-0378">Hydrolase</keyword>
<proteinExistence type="predicted"/>
<evidence type="ECO:0000256" key="1">
    <source>
        <dbReference type="ARBA" id="ARBA00022801"/>
    </source>
</evidence>
<dbReference type="Proteomes" id="UP000476332">
    <property type="component" value="Unassembled WGS sequence"/>
</dbReference>
<sequence length="348" mass="39165">MPAFGQAAVMPPVRFIETNGIRMAVHEAGSGPAVVLLHGFPGLAFTWRHQVPALVAAGYRVIVPDLRGYGLTDAPPRVEDYDIAHLTGDLVGLLDALGIERAVFMGHDWGGLLAWQMPLLHEERVMGVIGVNTPFIPHWMLWLHPDLVDAARPAGPTFVANPRVDPITQMRNVYSPDMYVLLFQDGKVADRAMDRDPRGTIRNAYRKDHMPSAEWGSMPAEVANMAYYGKPFPTPLPGRDVLNADELDFYAQRFERTGFTPAINWYRNLSRNWKAGLDLDQTIRVPSMMVSGEHDVVLRPSMAEGMGAYVKDLERHVVPDCWHWTPEERPEQLNRLAISWLRRRFSPG</sequence>
<reference evidence="3 4" key="1">
    <citation type="submission" date="2020-01" db="EMBL/GenBank/DDBJ databases">
        <title>Genomes of bacteria type strains.</title>
        <authorList>
            <person name="Chen J."/>
            <person name="Zhu S."/>
            <person name="Chen J."/>
        </authorList>
    </citation>
    <scope>NUCLEOTIDE SEQUENCE [LARGE SCALE GENOMIC DNA]</scope>
    <source>
        <strain evidence="3 4">KCTC 52919</strain>
    </source>
</reference>
<dbReference type="Pfam" id="PF00561">
    <property type="entry name" value="Abhydrolase_1"/>
    <property type="match status" value="1"/>
</dbReference>
<dbReference type="EMBL" id="JAAAMJ010000003">
    <property type="protein sequence ID" value="NDV86344.1"/>
    <property type="molecule type" value="Genomic_DNA"/>
</dbReference>
<feature type="domain" description="AB hydrolase-1" evidence="2">
    <location>
        <begin position="32"/>
        <end position="330"/>
    </location>
</feature>
<dbReference type="PRINTS" id="PR00111">
    <property type="entry name" value="ABHYDROLASE"/>
</dbReference>
<evidence type="ECO:0000313" key="4">
    <source>
        <dbReference type="Proteomes" id="UP000476332"/>
    </source>
</evidence>